<reference evidence="2" key="1">
    <citation type="submission" date="2021-08" db="EMBL/GenBank/DDBJ databases">
        <title>Chromosome-Level Trichoderma cornu-damae using Hi-C Data.</title>
        <authorList>
            <person name="Kim C.S."/>
        </authorList>
    </citation>
    <scope>NUCLEOTIDE SEQUENCE</scope>
    <source>
        <strain evidence="2">KA19-0412C</strain>
    </source>
</reference>
<feature type="compositionally biased region" description="Polar residues" evidence="1">
    <location>
        <begin position="47"/>
        <end position="60"/>
    </location>
</feature>
<comment type="caution">
    <text evidence="2">The sequence shown here is derived from an EMBL/GenBank/DDBJ whole genome shotgun (WGS) entry which is preliminary data.</text>
</comment>
<gene>
    <name evidence="2" type="ORF">Trco_001771</name>
</gene>
<organism evidence="2 3">
    <name type="scientific">Trichoderma cornu-damae</name>
    <dbReference type="NCBI Taxonomy" id="654480"/>
    <lineage>
        <taxon>Eukaryota</taxon>
        <taxon>Fungi</taxon>
        <taxon>Dikarya</taxon>
        <taxon>Ascomycota</taxon>
        <taxon>Pezizomycotina</taxon>
        <taxon>Sordariomycetes</taxon>
        <taxon>Hypocreomycetidae</taxon>
        <taxon>Hypocreales</taxon>
        <taxon>Hypocreaceae</taxon>
        <taxon>Trichoderma</taxon>
    </lineage>
</organism>
<dbReference type="Proteomes" id="UP000827724">
    <property type="component" value="Unassembled WGS sequence"/>
</dbReference>
<protein>
    <submittedName>
        <fullName evidence="2">Uncharacterized protein</fullName>
    </submittedName>
</protein>
<evidence type="ECO:0000256" key="1">
    <source>
        <dbReference type="SAM" id="MobiDB-lite"/>
    </source>
</evidence>
<dbReference type="EMBL" id="JAIWOZ010000002">
    <property type="protein sequence ID" value="KAH6608425.1"/>
    <property type="molecule type" value="Genomic_DNA"/>
</dbReference>
<accession>A0A9P8QN43</accession>
<dbReference type="OrthoDB" id="47007at2759"/>
<evidence type="ECO:0000313" key="3">
    <source>
        <dbReference type="Proteomes" id="UP000827724"/>
    </source>
</evidence>
<proteinExistence type="predicted"/>
<sequence>MSDPRSSPAASLGSGTTTNPNTQSSDALAVGDLPSEDQDIVSGDQMAMNSTPSPSNVSRQQDYDIQPTWPGKIDRTKIRAHARWHPNQKMDNILLDIHWAGQQSCAFFKLHTRLRLNNAPGTSKHGHINVYVFIYPERIHRLLFAANPQYTPFGPSTVSLTFEFSRPPALILPKTHVGFEQEAEDAIRSLRNLVQQSDFTIYALLPRRSLSAARLQQFCEDVTGHKATTISSLTNWKTLYQAHGPKAYQAYGVEVIEGDGLLLEPVLDQDDAAASGLPVYQEMDANVSLTRPTKRKRASDESSTEVGQTVQLTDNVALIGKLLDAKLAAYERKMEDMFSAHERRVKKMLSTHMRKVEAELDAYGSNMVDELTETIQKKIKDEMEEAQECILEQISSMPVQAHFTFPNHPYL</sequence>
<keyword evidence="3" id="KW-1185">Reference proteome</keyword>
<feature type="region of interest" description="Disordered" evidence="1">
    <location>
        <begin position="1"/>
        <end position="71"/>
    </location>
</feature>
<feature type="compositionally biased region" description="Polar residues" evidence="1">
    <location>
        <begin position="1"/>
        <end position="26"/>
    </location>
</feature>
<evidence type="ECO:0000313" key="2">
    <source>
        <dbReference type="EMBL" id="KAH6608425.1"/>
    </source>
</evidence>
<name>A0A9P8QN43_9HYPO</name>
<dbReference type="AlphaFoldDB" id="A0A9P8QN43"/>